<evidence type="ECO:0000259" key="2">
    <source>
        <dbReference type="Pfam" id="PF01863"/>
    </source>
</evidence>
<evidence type="ECO:0000256" key="1">
    <source>
        <dbReference type="SAM" id="MobiDB-lite"/>
    </source>
</evidence>
<feature type="region of interest" description="Disordered" evidence="1">
    <location>
        <begin position="118"/>
        <end position="139"/>
    </location>
</feature>
<keyword evidence="3" id="KW-0378">Hydrolase</keyword>
<dbReference type="PANTHER" id="PTHR30399">
    <property type="entry name" value="UNCHARACTERIZED PROTEIN YGJP"/>
    <property type="match status" value="1"/>
</dbReference>
<evidence type="ECO:0000313" key="3">
    <source>
        <dbReference type="EMBL" id="WAP70337.1"/>
    </source>
</evidence>
<protein>
    <submittedName>
        <fullName evidence="3">SprT family zinc-dependent metalloprotease</fullName>
    </submittedName>
</protein>
<feature type="region of interest" description="Disordered" evidence="1">
    <location>
        <begin position="167"/>
        <end position="187"/>
    </location>
</feature>
<keyword evidence="3" id="KW-0482">Metalloprotease</keyword>
<organism evidence="3 4">
    <name type="scientific">Jiella pelagia</name>
    <dbReference type="NCBI Taxonomy" id="2986949"/>
    <lineage>
        <taxon>Bacteria</taxon>
        <taxon>Pseudomonadati</taxon>
        <taxon>Pseudomonadota</taxon>
        <taxon>Alphaproteobacteria</taxon>
        <taxon>Hyphomicrobiales</taxon>
        <taxon>Aurantimonadaceae</taxon>
        <taxon>Jiella</taxon>
    </lineage>
</organism>
<dbReference type="GO" id="GO:0008237">
    <property type="term" value="F:metallopeptidase activity"/>
    <property type="evidence" value="ECO:0007669"/>
    <property type="project" value="UniProtKB-KW"/>
</dbReference>
<name>A0ABY7C400_9HYPH</name>
<accession>A0ABY7C400</accession>
<evidence type="ECO:0000313" key="4">
    <source>
        <dbReference type="Proteomes" id="UP001164020"/>
    </source>
</evidence>
<feature type="compositionally biased region" description="Basic and acidic residues" evidence="1">
    <location>
        <begin position="169"/>
        <end position="180"/>
    </location>
</feature>
<dbReference type="CDD" id="cd07344">
    <property type="entry name" value="M48_yhfN_like"/>
    <property type="match status" value="1"/>
</dbReference>
<gene>
    <name evidence="3" type="ORF">OH818_09780</name>
</gene>
<sequence length="336" mass="36707">MMHRLLRRKPEPPLPETIELGQGPLPLTVRHNPRAKRMIMRIAPGGSGLIVTVPRGMSARKIRGFLDRHRGWVEERIARVPDRVVIAPGAVIPLRGEPTLLTHRGGRLVTQLARLGGQAEPNAPEPVKTRTKVLRPGASGSASASSDLFAMAGIDIAISPVSTAAGARRTTDQVAADRDASSQGYPSDLHEDVEAAMKADPDLAVVRQQLLVGGDAKHFSRRVLDFLCREAGRDLADRVKHHAAIVGLEPRAITIKDTTTRWGSCTHDRRLAFSWRIVMAPPAVLDYLAAHEVAHFREMNHSPNFWALCRELCPEMEAGKAWLKRHGSGLHAVAVG</sequence>
<feature type="domain" description="YgjP-like metallopeptidase" evidence="2">
    <location>
        <begin position="210"/>
        <end position="326"/>
    </location>
</feature>
<dbReference type="EMBL" id="CP114029">
    <property type="protein sequence ID" value="WAP70337.1"/>
    <property type="molecule type" value="Genomic_DNA"/>
</dbReference>
<dbReference type="Gene3D" id="3.30.2010.10">
    <property type="entry name" value="Metalloproteases ('zincins'), catalytic domain"/>
    <property type="match status" value="1"/>
</dbReference>
<keyword evidence="3" id="KW-0645">Protease</keyword>
<dbReference type="PANTHER" id="PTHR30399:SF1">
    <property type="entry name" value="UTP PYROPHOSPHATASE"/>
    <property type="match status" value="1"/>
</dbReference>
<keyword evidence="4" id="KW-1185">Reference proteome</keyword>
<dbReference type="InterPro" id="IPR053136">
    <property type="entry name" value="UTP_pyrophosphatase-like"/>
</dbReference>
<proteinExistence type="predicted"/>
<dbReference type="Proteomes" id="UP001164020">
    <property type="component" value="Chromosome"/>
</dbReference>
<dbReference type="Pfam" id="PF01863">
    <property type="entry name" value="YgjP-like"/>
    <property type="match status" value="2"/>
</dbReference>
<reference evidence="3" key="1">
    <citation type="submission" date="2022-12" db="EMBL/GenBank/DDBJ databases">
        <title>Jiella pelagia sp. nov., isolated from phosphonate enriched culture of Northwest Pacific surface seawater.</title>
        <authorList>
            <person name="Shin D.Y."/>
            <person name="Hwang C.Y."/>
        </authorList>
    </citation>
    <scope>NUCLEOTIDE SEQUENCE</scope>
    <source>
        <strain evidence="3">HL-NP1</strain>
    </source>
</reference>
<feature type="domain" description="YgjP-like metallopeptidase" evidence="2">
    <location>
        <begin position="36"/>
        <end position="112"/>
    </location>
</feature>
<dbReference type="InterPro" id="IPR002725">
    <property type="entry name" value="YgjP-like_metallopeptidase"/>
</dbReference>